<reference evidence="2" key="2">
    <citation type="submission" date="2020-06" db="EMBL/GenBank/DDBJ databases">
        <authorList>
            <person name="Studholme D.J."/>
        </authorList>
    </citation>
    <scope>NUCLEOTIDE SEQUENCE</scope>
    <source>
        <strain evidence="2">NZFS 3630</strain>
    </source>
</reference>
<protein>
    <submittedName>
        <fullName evidence="2">Uncharacterized protein</fullName>
    </submittedName>
</protein>
<feature type="region of interest" description="Disordered" evidence="1">
    <location>
        <begin position="110"/>
        <end position="131"/>
    </location>
</feature>
<name>A0A922AQD4_9STRA</name>
<comment type="caution">
    <text evidence="2">The sequence shown here is derived from an EMBL/GenBank/DDBJ whole genome shotgun (WGS) entry which is preliminary data.</text>
</comment>
<feature type="region of interest" description="Disordered" evidence="1">
    <location>
        <begin position="1"/>
        <end position="23"/>
    </location>
</feature>
<dbReference type="AlphaFoldDB" id="A0A922AQD4"/>
<accession>A0A922AQD4</accession>
<proteinExistence type="predicted"/>
<organism evidence="2 3">
    <name type="scientific">Phytophthora kernoviae</name>
    <dbReference type="NCBI Taxonomy" id="325452"/>
    <lineage>
        <taxon>Eukaryota</taxon>
        <taxon>Sar</taxon>
        <taxon>Stramenopiles</taxon>
        <taxon>Oomycota</taxon>
        <taxon>Peronosporomycetes</taxon>
        <taxon>Peronosporales</taxon>
        <taxon>Peronosporaceae</taxon>
        <taxon>Phytophthora</taxon>
    </lineage>
</organism>
<evidence type="ECO:0000313" key="2">
    <source>
        <dbReference type="EMBL" id="KAG2527905.1"/>
    </source>
</evidence>
<evidence type="ECO:0000313" key="3">
    <source>
        <dbReference type="Proteomes" id="UP000792063"/>
    </source>
</evidence>
<sequence>MTSTEEKPRSKVALRSRRHAPERTPTELLQKIGLLGKEVVAILIERGWEVEEPRKLQQHKVYHTLEGRTKGDQAEQGRDYFVGEGELYAFILDQGGLRYLLPNEEYSSESEVESEISQTQRPVGSQDRVGPHAKDSAEIVQEMEALTFSIHASQEDLSSMITGIITQAESSRLPDRIDCAGRIGIPSFVSTGQGSLTLMRDIERYLLLFVAAVRRYQRTKAQQG</sequence>
<reference evidence="2" key="1">
    <citation type="journal article" date="2015" name="Genom Data">
        <title>Genome sequences of six Phytophthora species associated with forests in New Zealand.</title>
        <authorList>
            <person name="Studholme D.J."/>
            <person name="McDougal R.L."/>
            <person name="Sambles C."/>
            <person name="Hansen E."/>
            <person name="Hardy G."/>
            <person name="Grant M."/>
            <person name="Ganley R.J."/>
            <person name="Williams N.M."/>
        </authorList>
    </citation>
    <scope>NUCLEOTIDE SEQUENCE</scope>
    <source>
        <strain evidence="2">NZFS 3630</strain>
    </source>
</reference>
<dbReference type="Proteomes" id="UP000792063">
    <property type="component" value="Unassembled WGS sequence"/>
</dbReference>
<gene>
    <name evidence="2" type="ORF">JM18_003453</name>
</gene>
<dbReference type="EMBL" id="JPWU03000070">
    <property type="protein sequence ID" value="KAG2527905.1"/>
    <property type="molecule type" value="Genomic_DNA"/>
</dbReference>
<evidence type="ECO:0000256" key="1">
    <source>
        <dbReference type="SAM" id="MobiDB-lite"/>
    </source>
</evidence>